<sequence>MDELATFDEADWEDLTAADKKALKTFSRVSMSYEPLAKAPGVGQLSMDALVAKGLAEEGQPCLHGRTFKLSDKGWLAVEWINGRKTRVYPRA</sequence>
<evidence type="ECO:0000313" key="1">
    <source>
        <dbReference type="EMBL" id="ABA79376.2"/>
    </source>
</evidence>
<dbReference type="RefSeq" id="WP_017140245.1">
    <property type="nucleotide sequence ID" value="NC_007493.2"/>
</dbReference>
<name>Q3J1F8_CERS4</name>
<protein>
    <submittedName>
        <fullName evidence="1">Uncharacterized protein</fullName>
    </submittedName>
</protein>
<dbReference type="STRING" id="272943.RSP_0205"/>
<dbReference type="EnsemblBacteria" id="ABA79376">
    <property type="protein sequence ID" value="ABA79376"/>
    <property type="gene ID" value="RSP_0205"/>
</dbReference>
<dbReference type="AlphaFoldDB" id="Q3J1F8"/>
<organism evidence="1 2">
    <name type="scientific">Cereibacter sphaeroides (strain ATCC 17023 / DSM 158 / JCM 6121 / CCUG 31486 / LMG 2827 / NBRC 12203 / NCIMB 8253 / ATH 2.4.1.)</name>
    <name type="common">Rhodobacter sphaeroides</name>
    <dbReference type="NCBI Taxonomy" id="272943"/>
    <lineage>
        <taxon>Bacteria</taxon>
        <taxon>Pseudomonadati</taxon>
        <taxon>Pseudomonadota</taxon>
        <taxon>Alphaproteobacteria</taxon>
        <taxon>Rhodobacterales</taxon>
        <taxon>Paracoccaceae</taxon>
        <taxon>Cereibacter</taxon>
    </lineage>
</organism>
<gene>
    <name evidence="1" type="ORF">RSP_0205</name>
</gene>
<dbReference type="Proteomes" id="UP000002703">
    <property type="component" value="Chromosome 1"/>
</dbReference>
<reference evidence="2" key="1">
    <citation type="submission" date="2005-09" db="EMBL/GenBank/DDBJ databases">
        <title>Complete sequence of chromosome 1 of Rhodobacter sphaeroides 2.4.1.</title>
        <authorList>
            <person name="Copeland A."/>
            <person name="Lucas S."/>
            <person name="Lapidus A."/>
            <person name="Barry K."/>
            <person name="Detter J.C."/>
            <person name="Glavina T."/>
            <person name="Hammon N."/>
            <person name="Israni S."/>
            <person name="Pitluck S."/>
            <person name="Richardson P."/>
            <person name="Mackenzie C."/>
            <person name="Choudhary M."/>
            <person name="Larimer F."/>
            <person name="Hauser L.J."/>
            <person name="Land M."/>
            <person name="Donohue T.J."/>
            <person name="Kaplan S."/>
        </authorList>
    </citation>
    <scope>NUCLEOTIDE SEQUENCE [LARGE SCALE GENOMIC DNA]</scope>
    <source>
        <strain evidence="2">ATCC 17023 / DSM 158 / JCM 6121 / CCUG 31486 / LMG 2827 / NBRC 12203 / NCIMB 8253 / ATH 2.4.1.</strain>
    </source>
</reference>
<evidence type="ECO:0000313" key="2">
    <source>
        <dbReference type="Proteomes" id="UP000002703"/>
    </source>
</evidence>
<dbReference type="GeneID" id="3719495"/>
<keyword evidence="2" id="KW-1185">Reference proteome</keyword>
<dbReference type="EMBL" id="CP000143">
    <property type="protein sequence ID" value="ABA79376.2"/>
    <property type="molecule type" value="Genomic_DNA"/>
</dbReference>
<dbReference type="KEGG" id="rsp:RSP_0205"/>
<proteinExistence type="predicted"/>
<dbReference type="OrthoDB" id="7870051at2"/>
<accession>Q3J1F8</accession>